<comment type="caution">
    <text evidence="5">The sequence shown here is derived from an EMBL/GenBank/DDBJ whole genome shotgun (WGS) entry which is preliminary data.</text>
</comment>
<evidence type="ECO:0000313" key="5">
    <source>
        <dbReference type="EMBL" id="MFC7219855.1"/>
    </source>
</evidence>
<sequence length="256" mass="26276">MESGAGGAITGNRQANWSFAEAYGAAGATRPAQSASPVGPSGPAAAPPAAGATTSAAAPERATVATALLWARQRARETGVTATSDGTGAALRLLAAAADAKAVVEIGTGTGVSGLQLLQGMRPDGVLTTMDPDPELQQFARQAFQAAGFAPNRARIIAGRALDVLPRLADGGYDMVFADGDPWESVEYFAESLRLLRTGGLVCFAGVFAEGRTVDPAVHRGEVLKLRELLRTVKESQILLPALLPVGDGLLCAIKR</sequence>
<dbReference type="Pfam" id="PF01596">
    <property type="entry name" value="Methyltransf_3"/>
    <property type="match status" value="1"/>
</dbReference>
<evidence type="ECO:0000256" key="2">
    <source>
        <dbReference type="ARBA" id="ARBA00022679"/>
    </source>
</evidence>
<evidence type="ECO:0000256" key="3">
    <source>
        <dbReference type="ARBA" id="ARBA00022691"/>
    </source>
</evidence>
<dbReference type="PROSITE" id="PS51682">
    <property type="entry name" value="SAM_OMT_I"/>
    <property type="match status" value="1"/>
</dbReference>
<reference evidence="6" key="1">
    <citation type="journal article" date="2019" name="Int. J. Syst. Evol. Microbiol.">
        <title>The Global Catalogue of Microorganisms (GCM) 10K type strain sequencing project: providing services to taxonomists for standard genome sequencing and annotation.</title>
        <authorList>
            <consortium name="The Broad Institute Genomics Platform"/>
            <consortium name="The Broad Institute Genome Sequencing Center for Infectious Disease"/>
            <person name="Wu L."/>
            <person name="Ma J."/>
        </authorList>
    </citation>
    <scope>NUCLEOTIDE SEQUENCE [LARGE SCALE GENOMIC DNA]</scope>
    <source>
        <strain evidence="6">CGMCC 1.13681</strain>
    </source>
</reference>
<dbReference type="SUPFAM" id="SSF53335">
    <property type="entry name" value="S-adenosyl-L-methionine-dependent methyltransferases"/>
    <property type="match status" value="1"/>
</dbReference>
<name>A0ABW2GK50_9ACTN</name>
<keyword evidence="2 5" id="KW-0808">Transferase</keyword>
<organism evidence="5 6">
    <name type="scientific">Streptomyces polyrhachis</name>
    <dbReference type="NCBI Taxonomy" id="1282885"/>
    <lineage>
        <taxon>Bacteria</taxon>
        <taxon>Bacillati</taxon>
        <taxon>Actinomycetota</taxon>
        <taxon>Actinomycetes</taxon>
        <taxon>Kitasatosporales</taxon>
        <taxon>Streptomycetaceae</taxon>
        <taxon>Streptomyces</taxon>
    </lineage>
</organism>
<dbReference type="Proteomes" id="UP001596413">
    <property type="component" value="Unassembled WGS sequence"/>
</dbReference>
<dbReference type="InterPro" id="IPR029063">
    <property type="entry name" value="SAM-dependent_MTases_sf"/>
</dbReference>
<dbReference type="CDD" id="cd02440">
    <property type="entry name" value="AdoMet_MTases"/>
    <property type="match status" value="1"/>
</dbReference>
<dbReference type="PANTHER" id="PTHR10509">
    <property type="entry name" value="O-METHYLTRANSFERASE-RELATED"/>
    <property type="match status" value="1"/>
</dbReference>
<evidence type="ECO:0000256" key="4">
    <source>
        <dbReference type="SAM" id="MobiDB-lite"/>
    </source>
</evidence>
<protein>
    <submittedName>
        <fullName evidence="5">O-methyltransferase</fullName>
        <ecNumber evidence="5">2.1.1.-</ecNumber>
    </submittedName>
</protein>
<keyword evidence="6" id="KW-1185">Reference proteome</keyword>
<dbReference type="EMBL" id="JBHSZO010000025">
    <property type="protein sequence ID" value="MFC7219855.1"/>
    <property type="molecule type" value="Genomic_DNA"/>
</dbReference>
<feature type="compositionally biased region" description="Low complexity" evidence="4">
    <location>
        <begin position="31"/>
        <end position="58"/>
    </location>
</feature>
<dbReference type="PANTHER" id="PTHR10509:SF85">
    <property type="entry name" value="O-METHYLTRANSFERASE RV1220C-RELATED"/>
    <property type="match status" value="1"/>
</dbReference>
<dbReference type="EC" id="2.1.1.-" evidence="5"/>
<dbReference type="GO" id="GO:0032259">
    <property type="term" value="P:methylation"/>
    <property type="evidence" value="ECO:0007669"/>
    <property type="project" value="UniProtKB-KW"/>
</dbReference>
<evidence type="ECO:0000313" key="6">
    <source>
        <dbReference type="Proteomes" id="UP001596413"/>
    </source>
</evidence>
<evidence type="ECO:0000256" key="1">
    <source>
        <dbReference type="ARBA" id="ARBA00022603"/>
    </source>
</evidence>
<dbReference type="Gene3D" id="3.40.50.150">
    <property type="entry name" value="Vaccinia Virus protein VP39"/>
    <property type="match status" value="1"/>
</dbReference>
<dbReference type="InterPro" id="IPR002935">
    <property type="entry name" value="SAM_O-MeTrfase"/>
</dbReference>
<accession>A0ABW2GK50</accession>
<keyword evidence="3" id="KW-0949">S-adenosyl-L-methionine</keyword>
<keyword evidence="1 5" id="KW-0489">Methyltransferase</keyword>
<dbReference type="RefSeq" id="WP_386416005.1">
    <property type="nucleotide sequence ID" value="NZ_JBHSZO010000025.1"/>
</dbReference>
<dbReference type="InterPro" id="IPR050362">
    <property type="entry name" value="Cation-dep_OMT"/>
</dbReference>
<feature type="region of interest" description="Disordered" evidence="4">
    <location>
        <begin position="30"/>
        <end position="58"/>
    </location>
</feature>
<dbReference type="GO" id="GO:0008168">
    <property type="term" value="F:methyltransferase activity"/>
    <property type="evidence" value="ECO:0007669"/>
    <property type="project" value="UniProtKB-KW"/>
</dbReference>
<proteinExistence type="predicted"/>
<gene>
    <name evidence="5" type="ORF">ACFQLX_17040</name>
</gene>